<dbReference type="RefSeq" id="WP_185053915.1">
    <property type="nucleotide sequence ID" value="NZ_BAABIX010000020.1"/>
</dbReference>
<feature type="domain" description="Pyridoxamine 5'-phosphate oxidase N-terminal" evidence="2">
    <location>
        <begin position="17"/>
        <end position="131"/>
    </location>
</feature>
<dbReference type="Pfam" id="PF01243">
    <property type="entry name" value="PNPOx_N"/>
    <property type="match status" value="1"/>
</dbReference>
<name>A0A840PGL7_9ACTN</name>
<dbReference type="InterPro" id="IPR052019">
    <property type="entry name" value="F420H2_bilvrd_red/Heme_oxyg"/>
</dbReference>
<dbReference type="InterPro" id="IPR012349">
    <property type="entry name" value="Split_barrel_FMN-bd"/>
</dbReference>
<evidence type="ECO:0000256" key="1">
    <source>
        <dbReference type="ARBA" id="ARBA00023002"/>
    </source>
</evidence>
<evidence type="ECO:0000259" key="2">
    <source>
        <dbReference type="Pfam" id="PF01243"/>
    </source>
</evidence>
<dbReference type="GO" id="GO:0005829">
    <property type="term" value="C:cytosol"/>
    <property type="evidence" value="ECO:0007669"/>
    <property type="project" value="TreeGrafter"/>
</dbReference>
<dbReference type="Proteomes" id="UP000578449">
    <property type="component" value="Unassembled WGS sequence"/>
</dbReference>
<comment type="caution">
    <text evidence="3">The sequence shown here is derived from an EMBL/GenBank/DDBJ whole genome shotgun (WGS) entry which is preliminary data.</text>
</comment>
<dbReference type="EMBL" id="JACHGN010000016">
    <property type="protein sequence ID" value="MBB5137083.1"/>
    <property type="molecule type" value="Genomic_DNA"/>
</dbReference>
<reference evidence="3 4" key="1">
    <citation type="submission" date="2020-08" db="EMBL/GenBank/DDBJ databases">
        <title>Genomic Encyclopedia of Type Strains, Phase IV (KMG-IV): sequencing the most valuable type-strain genomes for metagenomic binning, comparative biology and taxonomic classification.</title>
        <authorList>
            <person name="Goeker M."/>
        </authorList>
    </citation>
    <scope>NUCLEOTIDE SEQUENCE [LARGE SCALE GENOMIC DNA]</scope>
    <source>
        <strain evidence="3 4">DSM 45615</strain>
    </source>
</reference>
<dbReference type="Gene3D" id="2.30.110.10">
    <property type="entry name" value="Electron Transport, Fmn-binding Protein, Chain A"/>
    <property type="match status" value="1"/>
</dbReference>
<keyword evidence="1" id="KW-0560">Oxidoreductase</keyword>
<proteinExistence type="predicted"/>
<dbReference type="GO" id="GO:0016627">
    <property type="term" value="F:oxidoreductase activity, acting on the CH-CH group of donors"/>
    <property type="evidence" value="ECO:0007669"/>
    <property type="project" value="TreeGrafter"/>
</dbReference>
<dbReference type="GO" id="GO:0070967">
    <property type="term" value="F:coenzyme F420 binding"/>
    <property type="evidence" value="ECO:0007669"/>
    <property type="project" value="TreeGrafter"/>
</dbReference>
<sequence length="160" mass="17631">MATWQEFEQQAPELAARVRAAFDAHVHKTMATLRKDGSPRISGTEVRFAEGELWLGSMPGALKARDLLRDPRVALHSGSAVPDESDPGSWPGDAKVAGRALEVRDPEVHSRLLPGPEFADSHLFRVDLTEAVTVRVDMAREGLVIDSWHEGRGVKSVFRK</sequence>
<organism evidence="3 4">
    <name type="scientific">Thermocatellispora tengchongensis</name>
    <dbReference type="NCBI Taxonomy" id="1073253"/>
    <lineage>
        <taxon>Bacteria</taxon>
        <taxon>Bacillati</taxon>
        <taxon>Actinomycetota</taxon>
        <taxon>Actinomycetes</taxon>
        <taxon>Streptosporangiales</taxon>
        <taxon>Streptosporangiaceae</taxon>
        <taxon>Thermocatellispora</taxon>
    </lineage>
</organism>
<keyword evidence="4" id="KW-1185">Reference proteome</keyword>
<evidence type="ECO:0000313" key="3">
    <source>
        <dbReference type="EMBL" id="MBB5137083.1"/>
    </source>
</evidence>
<dbReference type="SUPFAM" id="SSF50475">
    <property type="entry name" value="FMN-binding split barrel"/>
    <property type="match status" value="1"/>
</dbReference>
<dbReference type="InterPro" id="IPR011576">
    <property type="entry name" value="Pyridox_Oxase_N"/>
</dbReference>
<evidence type="ECO:0000313" key="4">
    <source>
        <dbReference type="Proteomes" id="UP000578449"/>
    </source>
</evidence>
<protein>
    <recommendedName>
        <fullName evidence="2">Pyridoxamine 5'-phosphate oxidase N-terminal domain-containing protein</fullName>
    </recommendedName>
</protein>
<dbReference type="AlphaFoldDB" id="A0A840PGL7"/>
<gene>
    <name evidence="3" type="ORF">HNP84_006835</name>
</gene>
<dbReference type="PANTHER" id="PTHR35176:SF6">
    <property type="entry name" value="HEME OXYGENASE HI_0854-RELATED"/>
    <property type="match status" value="1"/>
</dbReference>
<accession>A0A840PGL7</accession>
<dbReference type="PANTHER" id="PTHR35176">
    <property type="entry name" value="HEME OXYGENASE HI_0854-RELATED"/>
    <property type="match status" value="1"/>
</dbReference>